<reference evidence="1 2" key="1">
    <citation type="submission" date="2015-07" db="EMBL/GenBank/DDBJ databases">
        <title>The genome of Habropoda laboriosa.</title>
        <authorList>
            <person name="Pan H."/>
            <person name="Kapheim K."/>
        </authorList>
    </citation>
    <scope>NUCLEOTIDE SEQUENCE [LARGE SCALE GENOMIC DNA]</scope>
    <source>
        <strain evidence="1">0110345459</strain>
    </source>
</reference>
<evidence type="ECO:0000313" key="2">
    <source>
        <dbReference type="Proteomes" id="UP000053825"/>
    </source>
</evidence>
<proteinExistence type="predicted"/>
<sequence length="57" mass="6617">RLEKLGEAIAEKRPGLLNRNKVIFHHQIVQKKLCKFGWEILSHPLYSPNIAPSKQKI</sequence>
<accession>A0A0L7RI22</accession>
<protein>
    <recommendedName>
        <fullName evidence="3">Histone-lysine N-methyltransferase SETMAR</fullName>
    </recommendedName>
</protein>
<dbReference type="Gene3D" id="3.30.420.10">
    <property type="entry name" value="Ribonuclease H-like superfamily/Ribonuclease H"/>
    <property type="match status" value="1"/>
</dbReference>
<dbReference type="STRING" id="597456.A0A0L7RI22"/>
<dbReference type="EMBL" id="KQ414588">
    <property type="protein sequence ID" value="KOC70505.1"/>
    <property type="molecule type" value="Genomic_DNA"/>
</dbReference>
<dbReference type="GO" id="GO:0003676">
    <property type="term" value="F:nucleic acid binding"/>
    <property type="evidence" value="ECO:0007669"/>
    <property type="project" value="InterPro"/>
</dbReference>
<dbReference type="AlphaFoldDB" id="A0A0L7RI22"/>
<feature type="non-terminal residue" evidence="1">
    <location>
        <position position="1"/>
    </location>
</feature>
<gene>
    <name evidence="1" type="ORF">WH47_00650</name>
</gene>
<name>A0A0L7RI22_9HYME</name>
<keyword evidence="2" id="KW-1185">Reference proteome</keyword>
<evidence type="ECO:0000313" key="1">
    <source>
        <dbReference type="EMBL" id="KOC70505.1"/>
    </source>
</evidence>
<organism evidence="1 2">
    <name type="scientific">Habropoda laboriosa</name>
    <dbReference type="NCBI Taxonomy" id="597456"/>
    <lineage>
        <taxon>Eukaryota</taxon>
        <taxon>Metazoa</taxon>
        <taxon>Ecdysozoa</taxon>
        <taxon>Arthropoda</taxon>
        <taxon>Hexapoda</taxon>
        <taxon>Insecta</taxon>
        <taxon>Pterygota</taxon>
        <taxon>Neoptera</taxon>
        <taxon>Endopterygota</taxon>
        <taxon>Hymenoptera</taxon>
        <taxon>Apocrita</taxon>
        <taxon>Aculeata</taxon>
        <taxon>Apoidea</taxon>
        <taxon>Anthophila</taxon>
        <taxon>Apidae</taxon>
        <taxon>Habropoda</taxon>
    </lineage>
</organism>
<dbReference type="Proteomes" id="UP000053825">
    <property type="component" value="Unassembled WGS sequence"/>
</dbReference>
<dbReference type="InterPro" id="IPR036397">
    <property type="entry name" value="RNaseH_sf"/>
</dbReference>
<evidence type="ECO:0008006" key="3">
    <source>
        <dbReference type="Google" id="ProtNLM"/>
    </source>
</evidence>